<reference evidence="2 3" key="1">
    <citation type="submission" date="2016-10" db="EMBL/GenBank/DDBJ databases">
        <authorList>
            <person name="de Groot N.N."/>
        </authorList>
    </citation>
    <scope>NUCLEOTIDE SEQUENCE [LARGE SCALE GENOMIC DNA]</scope>
    <source>
        <strain evidence="2 3">AB35.6</strain>
    </source>
</reference>
<dbReference type="Proteomes" id="UP000182409">
    <property type="component" value="Unassembled WGS sequence"/>
</dbReference>
<dbReference type="RefSeq" id="WP_083350635.1">
    <property type="nucleotide sequence ID" value="NZ_FNSD01000001.1"/>
</dbReference>
<organism evidence="2 3">
    <name type="scientific">Terriglobus roseus</name>
    <dbReference type="NCBI Taxonomy" id="392734"/>
    <lineage>
        <taxon>Bacteria</taxon>
        <taxon>Pseudomonadati</taxon>
        <taxon>Acidobacteriota</taxon>
        <taxon>Terriglobia</taxon>
        <taxon>Terriglobales</taxon>
        <taxon>Acidobacteriaceae</taxon>
        <taxon>Terriglobus</taxon>
    </lineage>
</organism>
<dbReference type="NCBIfam" id="TIGR03435">
    <property type="entry name" value="Soli_TIGR03435"/>
    <property type="match status" value="1"/>
</dbReference>
<keyword evidence="1" id="KW-0732">Signal</keyword>
<dbReference type="Pfam" id="PF12543">
    <property type="entry name" value="DUF3738"/>
    <property type="match status" value="1"/>
</dbReference>
<name>A0A1H4TA33_9BACT</name>
<sequence length="277" mass="30747">MALRGSFSVLLGLLFVAGPVAAQTVSPTRQSFEVTTVRPAKPDSTGQSWHTQNNRTDMENFTLRHLIRNAYRLKVDSQVLGGPEWMDKDHFDITAKMDDEDFRRTKALPASESGRVSAQLQQSLLAERFDLPASVEQRSMPVYALVLDAPGNKLVRSADPPLKDGELKPEVEHIISMRTRDHDMHLEAKSITMADLTGLLSDRYETGHRVVVDQTGLTGNFDFKLDWAQDNGSGIAADATQPGLIMALREQLGLRLEKQERDVPVVVVQSAALPQFD</sequence>
<accession>A0A1H4TA33</accession>
<feature type="signal peptide" evidence="1">
    <location>
        <begin position="1"/>
        <end position="22"/>
    </location>
</feature>
<feature type="chain" id="PRO_5010364166" evidence="1">
    <location>
        <begin position="23"/>
        <end position="277"/>
    </location>
</feature>
<evidence type="ECO:0000313" key="2">
    <source>
        <dbReference type="EMBL" id="SEC53197.1"/>
    </source>
</evidence>
<dbReference type="AlphaFoldDB" id="A0A1H4TA33"/>
<proteinExistence type="predicted"/>
<gene>
    <name evidence="2" type="ORF">SAMN05443244_3690</name>
</gene>
<protein>
    <submittedName>
        <fullName evidence="2">Soil-associated protein, TIGR03435 family</fullName>
    </submittedName>
</protein>
<evidence type="ECO:0000313" key="3">
    <source>
        <dbReference type="Proteomes" id="UP000182409"/>
    </source>
</evidence>
<evidence type="ECO:0000256" key="1">
    <source>
        <dbReference type="SAM" id="SignalP"/>
    </source>
</evidence>
<dbReference type="EMBL" id="FNSD01000001">
    <property type="protein sequence ID" value="SEC53197.1"/>
    <property type="molecule type" value="Genomic_DNA"/>
</dbReference>
<dbReference type="InterPro" id="IPR017801">
    <property type="entry name" value="DUF3738"/>
</dbReference>